<protein>
    <submittedName>
        <fullName evidence="1">Uncharacterized protein</fullName>
    </submittedName>
</protein>
<organism evidence="1 2">
    <name type="scientific">Stutzerimonas stutzeri</name>
    <name type="common">Pseudomonas stutzeri</name>
    <dbReference type="NCBI Taxonomy" id="316"/>
    <lineage>
        <taxon>Bacteria</taxon>
        <taxon>Pseudomonadati</taxon>
        <taxon>Pseudomonadota</taxon>
        <taxon>Gammaproteobacteria</taxon>
        <taxon>Pseudomonadales</taxon>
        <taxon>Pseudomonadaceae</taxon>
        <taxon>Stutzerimonas</taxon>
    </lineage>
</organism>
<dbReference type="Proteomes" id="UP000032439">
    <property type="component" value="Unassembled WGS sequence"/>
</dbReference>
<dbReference type="RefSeq" id="WP_044315916.1">
    <property type="nucleotide sequence ID" value="NZ_JXXD01000193.1"/>
</dbReference>
<accession>A0A0D7E3C5</accession>
<gene>
    <name evidence="1" type="ORF">LO50_18420</name>
</gene>
<name>A0A0D7E3C5_STUST</name>
<comment type="caution">
    <text evidence="1">The sequence shown here is derived from an EMBL/GenBank/DDBJ whole genome shotgun (WGS) entry which is preliminary data.</text>
</comment>
<evidence type="ECO:0000313" key="1">
    <source>
        <dbReference type="EMBL" id="KIZ34107.1"/>
    </source>
</evidence>
<dbReference type="AlphaFoldDB" id="A0A0D7E3C5"/>
<evidence type="ECO:0000313" key="2">
    <source>
        <dbReference type="Proteomes" id="UP000032439"/>
    </source>
</evidence>
<sequence length="77" mass="8238">MASLLSARTCKACGGHDLSWATHNRVTSGAPDGRLRSNEVQCQFVLGCDGCSETLAVVDADQVAEYLTSLSKVHRNE</sequence>
<dbReference type="EMBL" id="JXXD01000193">
    <property type="protein sequence ID" value="KIZ34107.1"/>
    <property type="molecule type" value="Genomic_DNA"/>
</dbReference>
<proteinExistence type="predicted"/>
<reference evidence="1 2" key="1">
    <citation type="submission" date="2014-11" db="EMBL/GenBank/DDBJ databases">
        <title>Genomics and ecophysiology of heterotrophic nitrogen fixing bacteria isolated from estuarine surface water.</title>
        <authorList>
            <person name="Bentzon-Tilia M."/>
            <person name="Severin I."/>
            <person name="Hansen L.H."/>
            <person name="Riemann L."/>
        </authorList>
    </citation>
    <scope>NUCLEOTIDE SEQUENCE [LARGE SCALE GENOMIC DNA]</scope>
    <source>
        <strain evidence="1 2">BAL361</strain>
    </source>
</reference>
<dbReference type="PATRIC" id="fig|316.110.peg.1814"/>